<dbReference type="Proteomes" id="UP000308600">
    <property type="component" value="Unassembled WGS sequence"/>
</dbReference>
<name>A0ACD3A3J5_9AGAR</name>
<evidence type="ECO:0000313" key="2">
    <source>
        <dbReference type="Proteomes" id="UP000308600"/>
    </source>
</evidence>
<feature type="non-terminal residue" evidence="1">
    <location>
        <position position="1"/>
    </location>
</feature>
<sequence>VPDGYLVAGDPVQQFLMTYEGTKKPTIIAAAEAQTLRTVYPIINRRKQVESLLDAGSQIVSMSREVAVDLGISWNPDVTIQMQSANGSLETTDGLAENVPFVFEGITVYLQVHVIKNAAYKVILGRPFDVLTESVVTNQKEGGQLLTIKDPSSGQRKTIPTHVKGKPPEILSRSDGPAVASQSF</sequence>
<reference evidence="1 2" key="1">
    <citation type="journal article" date="2019" name="Nat. Ecol. Evol.">
        <title>Megaphylogeny resolves global patterns of mushroom evolution.</title>
        <authorList>
            <person name="Varga T."/>
            <person name="Krizsan K."/>
            <person name="Foldi C."/>
            <person name="Dima B."/>
            <person name="Sanchez-Garcia M."/>
            <person name="Sanchez-Ramirez S."/>
            <person name="Szollosi G.J."/>
            <person name="Szarkandi J.G."/>
            <person name="Papp V."/>
            <person name="Albert L."/>
            <person name="Andreopoulos W."/>
            <person name="Angelini C."/>
            <person name="Antonin V."/>
            <person name="Barry K.W."/>
            <person name="Bougher N.L."/>
            <person name="Buchanan P."/>
            <person name="Buyck B."/>
            <person name="Bense V."/>
            <person name="Catcheside P."/>
            <person name="Chovatia M."/>
            <person name="Cooper J."/>
            <person name="Damon W."/>
            <person name="Desjardin D."/>
            <person name="Finy P."/>
            <person name="Geml J."/>
            <person name="Haridas S."/>
            <person name="Hughes K."/>
            <person name="Justo A."/>
            <person name="Karasinski D."/>
            <person name="Kautmanova I."/>
            <person name="Kiss B."/>
            <person name="Kocsube S."/>
            <person name="Kotiranta H."/>
            <person name="LaButti K.M."/>
            <person name="Lechner B.E."/>
            <person name="Liimatainen K."/>
            <person name="Lipzen A."/>
            <person name="Lukacs Z."/>
            <person name="Mihaltcheva S."/>
            <person name="Morgado L.N."/>
            <person name="Niskanen T."/>
            <person name="Noordeloos M.E."/>
            <person name="Ohm R.A."/>
            <person name="Ortiz-Santana B."/>
            <person name="Ovrebo C."/>
            <person name="Racz N."/>
            <person name="Riley R."/>
            <person name="Savchenko A."/>
            <person name="Shiryaev A."/>
            <person name="Soop K."/>
            <person name="Spirin V."/>
            <person name="Szebenyi C."/>
            <person name="Tomsovsky M."/>
            <person name="Tulloss R.E."/>
            <person name="Uehling J."/>
            <person name="Grigoriev I.V."/>
            <person name="Vagvolgyi C."/>
            <person name="Papp T."/>
            <person name="Martin F.M."/>
            <person name="Miettinen O."/>
            <person name="Hibbett D.S."/>
            <person name="Nagy L.G."/>
        </authorList>
    </citation>
    <scope>NUCLEOTIDE SEQUENCE [LARGE SCALE GENOMIC DNA]</scope>
    <source>
        <strain evidence="1 2">NL-1719</strain>
    </source>
</reference>
<organism evidence="1 2">
    <name type="scientific">Pluteus cervinus</name>
    <dbReference type="NCBI Taxonomy" id="181527"/>
    <lineage>
        <taxon>Eukaryota</taxon>
        <taxon>Fungi</taxon>
        <taxon>Dikarya</taxon>
        <taxon>Basidiomycota</taxon>
        <taxon>Agaricomycotina</taxon>
        <taxon>Agaricomycetes</taxon>
        <taxon>Agaricomycetidae</taxon>
        <taxon>Agaricales</taxon>
        <taxon>Pluteineae</taxon>
        <taxon>Pluteaceae</taxon>
        <taxon>Pluteus</taxon>
    </lineage>
</organism>
<accession>A0ACD3A3J5</accession>
<keyword evidence="2" id="KW-1185">Reference proteome</keyword>
<dbReference type="EMBL" id="ML208851">
    <property type="protein sequence ID" value="TFK59990.1"/>
    <property type="molecule type" value="Genomic_DNA"/>
</dbReference>
<gene>
    <name evidence="1" type="ORF">BDN72DRAFT_779985</name>
</gene>
<protein>
    <submittedName>
        <fullName evidence="1">Uncharacterized protein</fullName>
    </submittedName>
</protein>
<evidence type="ECO:0000313" key="1">
    <source>
        <dbReference type="EMBL" id="TFK59990.1"/>
    </source>
</evidence>
<proteinExistence type="predicted"/>